<dbReference type="Proteomes" id="UP000038040">
    <property type="component" value="Unplaced"/>
</dbReference>
<evidence type="ECO:0000259" key="2">
    <source>
        <dbReference type="Pfam" id="PF23030"/>
    </source>
</evidence>
<reference evidence="6" key="1">
    <citation type="submission" date="2017-02" db="UniProtKB">
        <authorList>
            <consortium name="WormBaseParasite"/>
        </authorList>
    </citation>
    <scope>IDENTIFICATION</scope>
</reference>
<reference evidence="3 5" key="2">
    <citation type="submission" date="2018-11" db="EMBL/GenBank/DDBJ databases">
        <authorList>
            <consortium name="Pathogen Informatics"/>
        </authorList>
    </citation>
    <scope>NUCLEOTIDE SEQUENCE [LARGE SCALE GENOMIC DNA]</scope>
</reference>
<sequence>MGFFRSGVKVNKDSVEKRISTDDPRVNASSRKSASAEDEETGEASVKKHKNGWMFEQARQMLSESLKKRYRQKQIKKEEYKIIMKKGVSALSKRTRLDQQKVDEYADKYVECMIHRRKKKT</sequence>
<dbReference type="STRING" id="318479.A0A0N4U9C7"/>
<evidence type="ECO:0000313" key="4">
    <source>
        <dbReference type="Proteomes" id="UP000038040"/>
    </source>
</evidence>
<dbReference type="AlphaFoldDB" id="A0A0N4U9C7"/>
<dbReference type="WBParaSite" id="DME_0000367901-mRNA-1">
    <property type="protein sequence ID" value="DME_0000367901-mRNA-1"/>
    <property type="gene ID" value="DME_0000367901"/>
</dbReference>
<evidence type="ECO:0000313" key="5">
    <source>
        <dbReference type="Proteomes" id="UP000274756"/>
    </source>
</evidence>
<proteinExistence type="predicted"/>
<feature type="region of interest" description="Disordered" evidence="1">
    <location>
        <begin position="14"/>
        <end position="50"/>
    </location>
</feature>
<keyword evidence="5" id="KW-1185">Reference proteome</keyword>
<evidence type="ECO:0000313" key="3">
    <source>
        <dbReference type="EMBL" id="VDN57711.1"/>
    </source>
</evidence>
<protein>
    <submittedName>
        <fullName evidence="6">Nucleolar protein 16</fullName>
    </submittedName>
</protein>
<feature type="compositionally biased region" description="Basic and acidic residues" evidence="1">
    <location>
        <begin position="14"/>
        <end position="25"/>
    </location>
</feature>
<dbReference type="InterPro" id="IPR057031">
    <property type="entry name" value="SFR19-like_C"/>
</dbReference>
<dbReference type="OrthoDB" id="1935339at2759"/>
<accession>A0A0N4U9C7</accession>
<organism evidence="4 6">
    <name type="scientific">Dracunculus medinensis</name>
    <name type="common">Guinea worm</name>
    <dbReference type="NCBI Taxonomy" id="318479"/>
    <lineage>
        <taxon>Eukaryota</taxon>
        <taxon>Metazoa</taxon>
        <taxon>Ecdysozoa</taxon>
        <taxon>Nematoda</taxon>
        <taxon>Chromadorea</taxon>
        <taxon>Rhabditida</taxon>
        <taxon>Spirurina</taxon>
        <taxon>Dracunculoidea</taxon>
        <taxon>Dracunculidae</taxon>
        <taxon>Dracunculus</taxon>
    </lineage>
</organism>
<name>A0A0N4U9C7_DRAME</name>
<evidence type="ECO:0000313" key="6">
    <source>
        <dbReference type="WBParaSite" id="DME_0000367901-mRNA-1"/>
    </source>
</evidence>
<dbReference type="EMBL" id="UYYG01001162">
    <property type="protein sequence ID" value="VDN57711.1"/>
    <property type="molecule type" value="Genomic_DNA"/>
</dbReference>
<dbReference type="Proteomes" id="UP000274756">
    <property type="component" value="Unassembled WGS sequence"/>
</dbReference>
<gene>
    <name evidence="3" type="ORF">DME_LOCUS7684</name>
</gene>
<dbReference type="Pfam" id="PF23030">
    <property type="entry name" value="SCAF11-like_C"/>
    <property type="match status" value="1"/>
</dbReference>
<evidence type="ECO:0000256" key="1">
    <source>
        <dbReference type="SAM" id="MobiDB-lite"/>
    </source>
</evidence>
<feature type="domain" description="SFR19-like C-terminal" evidence="2">
    <location>
        <begin position="54"/>
        <end position="120"/>
    </location>
</feature>